<evidence type="ECO:0000256" key="1">
    <source>
        <dbReference type="ARBA" id="ARBA00010057"/>
    </source>
</evidence>
<dbReference type="Gene3D" id="1.10.750.10">
    <property type="entry name" value="von Hippel-Lindau disease tumour suppressor, alpha domain"/>
    <property type="match status" value="1"/>
</dbReference>
<proteinExistence type="inferred from homology"/>
<comment type="caution">
    <text evidence="3">The sequence shown here is derived from an EMBL/GenBank/DDBJ whole genome shotgun (WGS) entry which is preliminary data.</text>
</comment>
<dbReference type="InterPro" id="IPR037139">
    <property type="entry name" value="VHL_alpha_dom_sf"/>
</dbReference>
<dbReference type="Proteomes" id="UP000639338">
    <property type="component" value="Unassembled WGS sequence"/>
</dbReference>
<gene>
    <name evidence="3" type="ORF">HCN44_000642</name>
</gene>
<dbReference type="AlphaFoldDB" id="A0A834XQS2"/>
<dbReference type="Pfam" id="PF01847">
    <property type="entry name" value="VHL"/>
    <property type="match status" value="1"/>
</dbReference>
<dbReference type="OrthoDB" id="413400at2759"/>
<dbReference type="InterPro" id="IPR037140">
    <property type="entry name" value="VHL_beta_dom_sf"/>
</dbReference>
<evidence type="ECO:0000313" key="3">
    <source>
        <dbReference type="EMBL" id="KAF7990837.1"/>
    </source>
</evidence>
<dbReference type="CDD" id="cd05468">
    <property type="entry name" value="pVHL"/>
    <property type="match status" value="1"/>
</dbReference>
<comment type="similarity">
    <text evidence="1">Belongs to the VHL family.</text>
</comment>
<protein>
    <recommendedName>
        <fullName evidence="2">von Hippel-Lindau disease tumour suppressor beta domain-containing protein</fullName>
    </recommendedName>
</protein>
<reference evidence="3 4" key="1">
    <citation type="submission" date="2020-08" db="EMBL/GenBank/DDBJ databases">
        <title>Aphidius gifuensis genome sequencing and assembly.</title>
        <authorList>
            <person name="Du Z."/>
        </authorList>
    </citation>
    <scope>NUCLEOTIDE SEQUENCE [LARGE SCALE GENOMIC DNA]</scope>
    <source>
        <strain evidence="3">YNYX2018</strain>
        <tissue evidence="3">Adults</tissue>
    </source>
</reference>
<evidence type="ECO:0000313" key="4">
    <source>
        <dbReference type="Proteomes" id="UP000639338"/>
    </source>
</evidence>
<dbReference type="SUPFAM" id="SSF49468">
    <property type="entry name" value="VHL"/>
    <property type="match status" value="1"/>
</dbReference>
<dbReference type="FunFam" id="2.60.40.780:FF:000001">
    <property type="entry name" value="von Hippel-Lindau disease tumor suppressor"/>
    <property type="match status" value="1"/>
</dbReference>
<keyword evidence="4" id="KW-1185">Reference proteome</keyword>
<organism evidence="3 4">
    <name type="scientific">Aphidius gifuensis</name>
    <name type="common">Parasitoid wasp</name>
    <dbReference type="NCBI Taxonomy" id="684658"/>
    <lineage>
        <taxon>Eukaryota</taxon>
        <taxon>Metazoa</taxon>
        <taxon>Ecdysozoa</taxon>
        <taxon>Arthropoda</taxon>
        <taxon>Hexapoda</taxon>
        <taxon>Insecta</taxon>
        <taxon>Pterygota</taxon>
        <taxon>Neoptera</taxon>
        <taxon>Endopterygota</taxon>
        <taxon>Hymenoptera</taxon>
        <taxon>Apocrita</taxon>
        <taxon>Ichneumonoidea</taxon>
        <taxon>Braconidae</taxon>
        <taxon>Aphidiinae</taxon>
        <taxon>Aphidius</taxon>
    </lineage>
</organism>
<name>A0A834XQS2_APHGI</name>
<evidence type="ECO:0000259" key="2">
    <source>
        <dbReference type="Pfam" id="PF01847"/>
    </source>
</evidence>
<accession>A0A834XQS2</accession>
<dbReference type="Gene3D" id="2.60.40.780">
    <property type="entry name" value="von Hippel-Lindau disease tumour suppressor, beta domain"/>
    <property type="match status" value="1"/>
</dbReference>
<dbReference type="InterPro" id="IPR036208">
    <property type="entry name" value="VHL_sf"/>
</dbReference>
<feature type="domain" description="von Hippel-Lindau disease tumour suppressor beta" evidence="2">
    <location>
        <begin position="10"/>
        <end position="86"/>
    </location>
</feature>
<sequence>MEVSQSPSILKSLNQDYKSFVRFINTTNYRVEVIWIDYNGRAKLYQTLKPNEEYNINTFATHPWIFVEEETRDRFMVNCEDVFMPEPWFVRYHNIPRNQWPQRIERVDVKITIPIYTLRDLSLRVIKKHLKHDYQAFLLEIPKTLQYELASMQPRKGDPAEP</sequence>
<dbReference type="InterPro" id="IPR022772">
    <property type="entry name" value="VHL_tumour_suppress_b/a_dom"/>
</dbReference>
<dbReference type="InterPro" id="IPR024053">
    <property type="entry name" value="VHL_beta_dom"/>
</dbReference>
<dbReference type="EMBL" id="JACMRX010000004">
    <property type="protein sequence ID" value="KAF7990837.1"/>
    <property type="molecule type" value="Genomic_DNA"/>
</dbReference>